<proteinExistence type="predicted"/>
<evidence type="ECO:0000256" key="1">
    <source>
        <dbReference type="SAM" id="MobiDB-lite"/>
    </source>
</evidence>
<name>A0A915KBK2_ROMCU</name>
<dbReference type="WBParaSite" id="nRc.2.0.1.t36092-RA">
    <property type="protein sequence ID" value="nRc.2.0.1.t36092-RA"/>
    <property type="gene ID" value="nRc.2.0.1.g36092"/>
</dbReference>
<dbReference type="Proteomes" id="UP000887565">
    <property type="component" value="Unplaced"/>
</dbReference>
<organism evidence="2 3">
    <name type="scientific">Romanomermis culicivorax</name>
    <name type="common">Nematode worm</name>
    <dbReference type="NCBI Taxonomy" id="13658"/>
    <lineage>
        <taxon>Eukaryota</taxon>
        <taxon>Metazoa</taxon>
        <taxon>Ecdysozoa</taxon>
        <taxon>Nematoda</taxon>
        <taxon>Enoplea</taxon>
        <taxon>Dorylaimia</taxon>
        <taxon>Mermithida</taxon>
        <taxon>Mermithoidea</taxon>
        <taxon>Mermithidae</taxon>
        <taxon>Romanomermis</taxon>
    </lineage>
</organism>
<accession>A0A915KBK2</accession>
<sequence>MPQSLYQRGGKDDGGNKDVGEGHKDEGREANCRSTKYPLNENYLVKISVCANGYTAKKHWSKIIRSKNQKQCDNLEKAHGSNGEL</sequence>
<keyword evidence="2" id="KW-1185">Reference proteome</keyword>
<feature type="compositionally biased region" description="Basic and acidic residues" evidence="1">
    <location>
        <begin position="9"/>
        <end position="30"/>
    </location>
</feature>
<dbReference type="AlphaFoldDB" id="A0A915KBK2"/>
<protein>
    <submittedName>
        <fullName evidence="3">Uncharacterized protein</fullName>
    </submittedName>
</protein>
<reference evidence="3" key="1">
    <citation type="submission" date="2022-11" db="UniProtKB">
        <authorList>
            <consortium name="WormBaseParasite"/>
        </authorList>
    </citation>
    <scope>IDENTIFICATION</scope>
</reference>
<feature type="region of interest" description="Disordered" evidence="1">
    <location>
        <begin position="1"/>
        <end position="30"/>
    </location>
</feature>
<evidence type="ECO:0000313" key="3">
    <source>
        <dbReference type="WBParaSite" id="nRc.2.0.1.t36092-RA"/>
    </source>
</evidence>
<evidence type="ECO:0000313" key="2">
    <source>
        <dbReference type="Proteomes" id="UP000887565"/>
    </source>
</evidence>